<reference evidence="4" key="1">
    <citation type="submission" date="2018-11" db="EMBL/GenBank/DDBJ databases">
        <title>The first complete genome sequence of Mycoplasma iowae strain 695.</title>
        <authorList>
            <person name="Ghanem M."/>
            <person name="El-Gazzar M."/>
        </authorList>
    </citation>
    <scope>NUCLEOTIDE SEQUENCE [LARGE SCALE GENOMIC DNA]</scope>
    <source>
        <strain evidence="4">695</strain>
    </source>
</reference>
<proteinExistence type="predicted"/>
<evidence type="ECO:0000313" key="3">
    <source>
        <dbReference type="EMBL" id="QHG90122.1"/>
    </source>
</evidence>
<name>A0A6P1LNM8_MALIO</name>
<keyword evidence="1" id="KW-0472">Membrane</keyword>
<dbReference type="AlphaFoldDB" id="A0A6P1LNM8"/>
<feature type="transmembrane region" description="Helical" evidence="1">
    <location>
        <begin position="976"/>
        <end position="999"/>
    </location>
</feature>
<feature type="signal peptide" evidence="2">
    <location>
        <begin position="1"/>
        <end position="19"/>
    </location>
</feature>
<dbReference type="RefSeq" id="WP_129692528.1">
    <property type="nucleotide sequence ID" value="NZ_CP033512.2"/>
</dbReference>
<accession>A0A6P1LNM8</accession>
<sequence length="1009" mass="112648">MKNKIKLMIFSTVSLSAIAVPSIASFSKLDQNKAANISNSFANKSLLAEQNEQDKTNFLDKKSLDNISTSIGPIVMKDAKTIESRDWYGYANWSFDITSVDKTTNNSGTTTVVHWEYLETSDSLFLITSNSYLIKLNATTGEVLASTDKTTAEINSGTPDRIAGISYNDTLYVWDSKTTSTTIYEVDRNTLKKTGQIISSGNSFLTQNRLQTIYPLEVGYNIAITTESNQGSGTNNGKIAKLKATLVDDNMKELVPSTAGNNKQTETEKNVQTIDIEINSTTDGLEWENIYKNSFYRPSTRTTFLFIDNKAYEITLNKNAVQKSNIKEVTLTKDNKIGEQTQQLKPFNSSFIDANNTIVFKRDGDKEISYLSGNNNTIQTISLNTTTNNELKNIIDKDSNNENKLTVYGVPTEANKSVNSGNLIYLVDKSSNFATGFVSNIVQATNFYSNQMQLKLNDSVSQSTLLPSQVSINNFRIEGTGADAINPNNTNAKFIVDDRQGKLSVTLLATRNAWYSQLNSVKTKTHLHFEGTSFMKTSDAIKWASEAIFQSLYGKNTPGQITEELLDKNKDTILPSNNINTNNGYSNITKNFLIVNRNDSEGKIKIEATVSYTDKYNTTINYSLTPQEYTIKKATASDYKFEFYGQKPGEDVSDGKGENLDPIDINTITDNSALNDLKKYIPSFIDPKPDKLAEAFIKTQDSYPIADGLRNVYIKEKDDTNGTLTIAVEYVGLSNKVKSSFSRKYTGFQTTTTAAVTFKGNKVPREKVDSNITNIFKEESTTFIDIKDVYPNYSDRISDEVSEVAQTYSDGISKLAAMGYSPVVNIKHDDNGAQYGYLQVELDYSQPTTDQRKKLPGSFYDKFGLKDGKISQVYIGFLPVSTRFGITLKNYYSQEVQRVVNNYNVESVVNYNDLLKTLDYRGYLENEISIMDVKWNGEKLDFVVSGRSAQYPSVASTYNFTIDWAPKFASIRERNLILAVSLTLAGIGVVAFGIGAYILRKNKIRRLLK</sequence>
<keyword evidence="1" id="KW-1133">Transmembrane helix</keyword>
<feature type="chain" id="PRO_5027099999" evidence="2">
    <location>
        <begin position="20"/>
        <end position="1009"/>
    </location>
</feature>
<dbReference type="Proteomes" id="UP000464283">
    <property type="component" value="Chromosome"/>
</dbReference>
<keyword evidence="2" id="KW-0732">Signal</keyword>
<protein>
    <submittedName>
        <fullName evidence="3">Uncharacterized protein</fullName>
    </submittedName>
</protein>
<gene>
    <name evidence="3" type="ORF">EER00_04525</name>
</gene>
<evidence type="ECO:0000313" key="4">
    <source>
        <dbReference type="Proteomes" id="UP000464283"/>
    </source>
</evidence>
<dbReference type="EMBL" id="CP033512">
    <property type="protein sequence ID" value="QHG90122.1"/>
    <property type="molecule type" value="Genomic_DNA"/>
</dbReference>
<dbReference type="GeneID" id="96866441"/>
<keyword evidence="1" id="KW-0812">Transmembrane</keyword>
<evidence type="ECO:0000256" key="2">
    <source>
        <dbReference type="SAM" id="SignalP"/>
    </source>
</evidence>
<evidence type="ECO:0000256" key="1">
    <source>
        <dbReference type="SAM" id="Phobius"/>
    </source>
</evidence>
<organism evidence="3 4">
    <name type="scientific">Malacoplasma iowae 695</name>
    <dbReference type="NCBI Taxonomy" id="1048830"/>
    <lineage>
        <taxon>Bacteria</taxon>
        <taxon>Bacillati</taxon>
        <taxon>Mycoplasmatota</taxon>
        <taxon>Mycoplasmoidales</taxon>
        <taxon>Mycoplasmoidaceae</taxon>
        <taxon>Malacoplasma</taxon>
    </lineage>
</organism>
<dbReference type="KEGG" id="miw:EER00_04525"/>